<accession>A0ABP5QBX3</accession>
<dbReference type="SUPFAM" id="SSF143744">
    <property type="entry name" value="GlcG-like"/>
    <property type="match status" value="1"/>
</dbReference>
<dbReference type="InterPro" id="IPR005624">
    <property type="entry name" value="PduO/GlcC-like"/>
</dbReference>
<sequence>MSTLTLDTAQLLIAAALEHAAQIGVPSTVTVMDTGARVVATARMDGAPLVSIDSSAAKARTSVFFGGAATGDLAGAVQPGAPLYTIGASTPEPLAFLAGGLPIVIAGEVVGAIGSGGGTPDQDHEVAGHAIAALAE</sequence>
<evidence type="ECO:0000313" key="1">
    <source>
        <dbReference type="EMBL" id="GAA2229032.1"/>
    </source>
</evidence>
<dbReference type="InterPro" id="IPR052517">
    <property type="entry name" value="GlcG_carb_metab_protein"/>
</dbReference>
<keyword evidence="2" id="KW-1185">Reference proteome</keyword>
<comment type="caution">
    <text evidence="1">The sequence shown here is derived from an EMBL/GenBank/DDBJ whole genome shotgun (WGS) entry which is preliminary data.</text>
</comment>
<dbReference type="EMBL" id="BAAAQY010000003">
    <property type="protein sequence ID" value="GAA2229032.1"/>
    <property type="molecule type" value="Genomic_DNA"/>
</dbReference>
<reference evidence="2" key="1">
    <citation type="journal article" date="2019" name="Int. J. Syst. Evol. Microbiol.">
        <title>The Global Catalogue of Microorganisms (GCM) 10K type strain sequencing project: providing services to taxonomists for standard genome sequencing and annotation.</title>
        <authorList>
            <consortium name="The Broad Institute Genomics Platform"/>
            <consortium name="The Broad Institute Genome Sequencing Center for Infectious Disease"/>
            <person name="Wu L."/>
            <person name="Ma J."/>
        </authorList>
    </citation>
    <scope>NUCLEOTIDE SEQUENCE [LARGE SCALE GENOMIC DNA]</scope>
    <source>
        <strain evidence="2">JCM 16117</strain>
    </source>
</reference>
<dbReference type="Proteomes" id="UP001500929">
    <property type="component" value="Unassembled WGS sequence"/>
</dbReference>
<dbReference type="RefSeq" id="WP_259478705.1">
    <property type="nucleotide sequence ID" value="NZ_BAAAQY010000003.1"/>
</dbReference>
<dbReference type="Pfam" id="PF03928">
    <property type="entry name" value="HbpS-like"/>
    <property type="match status" value="1"/>
</dbReference>
<dbReference type="PANTHER" id="PTHR34309:SF1">
    <property type="entry name" value="PROTEIN GLCG"/>
    <property type="match status" value="1"/>
</dbReference>
<proteinExistence type="predicted"/>
<dbReference type="Gene3D" id="3.30.450.150">
    <property type="entry name" value="Haem-degrading domain"/>
    <property type="match status" value="1"/>
</dbReference>
<gene>
    <name evidence="1" type="ORF">GCM10009851_11980</name>
</gene>
<evidence type="ECO:0000313" key="2">
    <source>
        <dbReference type="Proteomes" id="UP001500929"/>
    </source>
</evidence>
<name>A0ABP5QBX3_9MICO</name>
<dbReference type="PANTHER" id="PTHR34309">
    <property type="entry name" value="SLR1406 PROTEIN"/>
    <property type="match status" value="1"/>
</dbReference>
<protein>
    <submittedName>
        <fullName evidence="1">Heme-binding protein</fullName>
    </submittedName>
</protein>
<dbReference type="InterPro" id="IPR038084">
    <property type="entry name" value="PduO/GlcC-like_sf"/>
</dbReference>
<organism evidence="1 2">
    <name type="scientific">Herbiconiux moechotypicola</name>
    <dbReference type="NCBI Taxonomy" id="637393"/>
    <lineage>
        <taxon>Bacteria</taxon>
        <taxon>Bacillati</taxon>
        <taxon>Actinomycetota</taxon>
        <taxon>Actinomycetes</taxon>
        <taxon>Micrococcales</taxon>
        <taxon>Microbacteriaceae</taxon>
        <taxon>Herbiconiux</taxon>
    </lineage>
</organism>